<dbReference type="Gene3D" id="2.60.40.1220">
    <property type="match status" value="2"/>
</dbReference>
<sequence>MALLLSNLVAVSTAYGAALAINGAYLAPGTTKMGDNETDNLNAALQPVIKFNFGKGVTGETTWADNQSRFQLVKYSDSTVIPIIVSKGDSSGFTNKDIAVTPASSLEYATTYKIICAAGVKSNNGDSTASDKVYYFTTIDQPSNPTLSSATLSGSTLQLDGLASIGKDMEYYIDASGTADINSVSVTDWVYMNTVTDSTYSIALTNPNLTVGTSKVYVHFKGDTNNAPAWAIVKGGFGTDIPIAQGSTYAFDRNINISVPVLIPASDDANPTIHLRNAGSEVPSGNVMPSMQYYSRLHPSGGIYGVTANGAAPGTAIQLSLPVELNLNDIWLKDKDINDVRNNKISVYLLDQTDPNAYRWMYQKSTDRSEIANNVIKVTADVNRANQDLIFGVFYDNDAPEAITSNLVSKTDHSLTIEFQATDESDIVQFDVLRTEVILKDGIQGKYIKSTDPDKKISFTIKADQIKNTDFSHFKAIYTDNNVEKGKIYNYEIMAAEDSLGARRGTGLGGINYTPDSDEEIVQRIKKDILSPGSDYHLSFASSDSADSVTQDLISSLPGWMIQGSEIKWISSRPDIISDTFLKVNKTAVTDPETVILTAKIKYGNASDSSIVVPVTVRWTAEAIVDSVDELKAAIHSDQVTTILSRNFSVPSGEDLTLDFKGKTLKPAPTVPDYIPGGLSTVFINGSNSPDSKLTISNVNIDISGKSIQKIFYASGPVTLNNVKVIGSENSYYSVYAVNNNNVAIMNSSFAPVKTSNIWSEKREGIEAPILHISGSTFDGGGNPGYGIYSAGLTTLENNSFKNYHASDNSSAGIFIDNASDASIIGNTVTGSDIGIKIAAATAGVSSSKINSVSVKNGESAQAAANSLLKDGNNVGVNQYSVVITDKTTGSEVYKLSAFPFIPGSFAPAAGAVNVPLDSAIQFVFTGKEGVKIDQSAIDGNITLNADGAVVPASVSIDPATNIVTIAPANKLLYGTTYTVSISKNIADVSGKNMPMDIGWKFTTVPFATFLNPAASTPWDVEVDEALKIGFSEPINPDSISAGQSVALQLVGGEAAPFKYELRADGKLLTVTPTQKLVPGGQYKLTLSSPLTDTKGNTIGSPQSITFLTQSGSVAETPVITELGGSSSPVADLKAGRNYSFDIDIKNNSSSLDSYTVYVIGRAGKGARQEHGGKVILSGFANLTIASLSSRITNIPTFTVPSDATDVYFDVFVCDTSSKHILAKPVHFAYKVQR</sequence>
<protein>
    <recommendedName>
        <fullName evidence="7">SbsA Ig-like domain-containing protein</fullName>
    </recommendedName>
</protein>
<proteinExistence type="predicted"/>
<dbReference type="EMBL" id="CP009288">
    <property type="protein sequence ID" value="AIQ14339.1"/>
    <property type="molecule type" value="Genomic_DNA"/>
</dbReference>
<evidence type="ECO:0000313" key="5">
    <source>
        <dbReference type="EMBL" id="AIQ14339.1"/>
    </source>
</evidence>
<keyword evidence="6" id="KW-1185">Reference proteome</keyword>
<feature type="signal peptide" evidence="2">
    <location>
        <begin position="1"/>
        <end position="20"/>
    </location>
</feature>
<dbReference type="STRING" id="44251.PDUR_22355"/>
<organism evidence="5 6">
    <name type="scientific">Paenibacillus durus</name>
    <name type="common">Paenibacillus azotofixans</name>
    <dbReference type="NCBI Taxonomy" id="44251"/>
    <lineage>
        <taxon>Bacteria</taxon>
        <taxon>Bacillati</taxon>
        <taxon>Bacillota</taxon>
        <taxon>Bacilli</taxon>
        <taxon>Bacillales</taxon>
        <taxon>Paenibacillaceae</taxon>
        <taxon>Paenibacillus</taxon>
    </lineage>
</organism>
<dbReference type="InterPro" id="IPR046780">
    <property type="entry name" value="aBig_2"/>
</dbReference>
<dbReference type="InterPro" id="IPR014755">
    <property type="entry name" value="Cu-Rt/internalin_Ig-like"/>
</dbReference>
<feature type="domain" description="SbsA Ig-like" evidence="3">
    <location>
        <begin position="1009"/>
        <end position="1109"/>
    </location>
</feature>
<dbReference type="InterPro" id="IPR006626">
    <property type="entry name" value="PbH1"/>
</dbReference>
<evidence type="ECO:0000256" key="1">
    <source>
        <dbReference type="ARBA" id="ARBA00022729"/>
    </source>
</evidence>
<evidence type="ECO:0000259" key="3">
    <source>
        <dbReference type="Pfam" id="PF13205"/>
    </source>
</evidence>
<dbReference type="InterPro" id="IPR012334">
    <property type="entry name" value="Pectin_lyas_fold"/>
</dbReference>
<reference evidence="5 6" key="1">
    <citation type="submission" date="2014-08" db="EMBL/GenBank/DDBJ databases">
        <title>Comparative genomics of the Paenibacillus odorifer group.</title>
        <authorList>
            <person name="den Bakker H.C."/>
            <person name="Tsai Y.-C."/>
            <person name="Martin N."/>
            <person name="Korlach J."/>
            <person name="Wiedmann M."/>
        </authorList>
    </citation>
    <scope>NUCLEOTIDE SEQUENCE [LARGE SCALE GENOMIC DNA]</scope>
    <source>
        <strain evidence="5 6">DSM 1735</strain>
    </source>
</reference>
<dbReference type="Proteomes" id="UP000029409">
    <property type="component" value="Chromosome"/>
</dbReference>
<dbReference type="SMART" id="SM00710">
    <property type="entry name" value="PbH1"/>
    <property type="match status" value="4"/>
</dbReference>
<evidence type="ECO:0000256" key="2">
    <source>
        <dbReference type="SAM" id="SignalP"/>
    </source>
</evidence>
<dbReference type="KEGG" id="pdu:PDUR_22355"/>
<dbReference type="InterPro" id="IPR032812">
    <property type="entry name" value="SbsA_Ig"/>
</dbReference>
<dbReference type="InterPro" id="IPR011050">
    <property type="entry name" value="Pectin_lyase_fold/virulence"/>
</dbReference>
<evidence type="ECO:0008006" key="7">
    <source>
        <dbReference type="Google" id="ProtNLM"/>
    </source>
</evidence>
<gene>
    <name evidence="5" type="ORF">PDUR_22355</name>
</gene>
<dbReference type="eggNOG" id="COG0823">
    <property type="taxonomic scope" value="Bacteria"/>
</dbReference>
<feature type="domain" description="Atrophied bacterial Ig" evidence="4">
    <location>
        <begin position="538"/>
        <end position="610"/>
    </location>
</feature>
<name>A0A089IZE8_PAEDU</name>
<feature type="domain" description="SbsA Ig-like" evidence="3">
    <location>
        <begin position="905"/>
        <end position="1004"/>
    </location>
</feature>
<feature type="chain" id="PRO_5039449830" description="SbsA Ig-like domain-containing protein" evidence="2">
    <location>
        <begin position="21"/>
        <end position="1234"/>
    </location>
</feature>
<evidence type="ECO:0000313" key="6">
    <source>
        <dbReference type="Proteomes" id="UP000029409"/>
    </source>
</evidence>
<dbReference type="SUPFAM" id="SSF51126">
    <property type="entry name" value="Pectin lyase-like"/>
    <property type="match status" value="1"/>
</dbReference>
<keyword evidence="1 2" id="KW-0732">Signal</keyword>
<dbReference type="Gene3D" id="2.160.20.10">
    <property type="entry name" value="Single-stranded right-handed beta-helix, Pectin lyase-like"/>
    <property type="match status" value="1"/>
</dbReference>
<dbReference type="Pfam" id="PF13205">
    <property type="entry name" value="Big_5"/>
    <property type="match status" value="2"/>
</dbReference>
<evidence type="ECO:0000259" key="4">
    <source>
        <dbReference type="Pfam" id="PF20578"/>
    </source>
</evidence>
<dbReference type="AlphaFoldDB" id="A0A089IZE8"/>
<dbReference type="Pfam" id="PF20578">
    <property type="entry name" value="aBig_2"/>
    <property type="match status" value="1"/>
</dbReference>
<accession>A0A089IZE8</accession>